<keyword evidence="2" id="KW-1185">Reference proteome</keyword>
<dbReference type="Proteomes" id="UP000315947">
    <property type="component" value="Chromosome"/>
</dbReference>
<organism evidence="1 2">
    <name type="scientific">Shewanella psychropiezotolerans</name>
    <dbReference type="NCBI Taxonomy" id="2593655"/>
    <lineage>
        <taxon>Bacteria</taxon>
        <taxon>Pseudomonadati</taxon>
        <taxon>Pseudomonadota</taxon>
        <taxon>Gammaproteobacteria</taxon>
        <taxon>Alteromonadales</taxon>
        <taxon>Shewanellaceae</taxon>
        <taxon>Shewanella</taxon>
    </lineage>
</organism>
<protein>
    <submittedName>
        <fullName evidence="1">Uncharacterized protein</fullName>
    </submittedName>
</protein>
<sequence length="251" mass="27200">MSLATNQAYSFPSINDFIDAAKKEGQLRDWVTMHFPLDSDANDDDMASTLSMGAGDYSYLFEGTIDQYVKNMDILIRSHSEANALKFFEVLETTSPLLLAPALVMSPFSGFVYGSALIAAPHLGRAAISDTQDERDNHLKNAGIAVAMEAAFEGGVYLAGKGLGRIIGNLTTPVKISADGAERLARTRKGTFEVSSNEGINWQNGTNKEYIAWRNHIEMEPRTVELSIIGDDDGHLLTAPSTASQLAPPVK</sequence>
<evidence type="ECO:0000313" key="2">
    <source>
        <dbReference type="Proteomes" id="UP000315947"/>
    </source>
</evidence>
<evidence type="ECO:0000313" key="1">
    <source>
        <dbReference type="EMBL" id="QDO84035.1"/>
    </source>
</evidence>
<reference evidence="1 2" key="1">
    <citation type="submission" date="2019-07" db="EMBL/GenBank/DDBJ databases">
        <title>Shewanella sp. YLB-06 whole genomic sequence.</title>
        <authorList>
            <person name="Yu L."/>
        </authorList>
    </citation>
    <scope>NUCLEOTIDE SEQUENCE [LARGE SCALE GENOMIC DNA]</scope>
    <source>
        <strain evidence="1 2">YLB-06</strain>
    </source>
</reference>
<dbReference type="EMBL" id="CP041614">
    <property type="protein sequence ID" value="QDO84035.1"/>
    <property type="molecule type" value="Genomic_DNA"/>
</dbReference>
<proteinExistence type="predicted"/>
<name>A0ABX5WY66_9GAMM</name>
<accession>A0ABX5WY66</accession>
<dbReference type="RefSeq" id="WP_144046401.1">
    <property type="nucleotide sequence ID" value="NZ_CP041614.1"/>
</dbReference>
<gene>
    <name evidence="1" type="ORF">FM037_13285</name>
</gene>